<feature type="domain" description="MROH2B-like HEAT-repeats" evidence="3">
    <location>
        <begin position="255"/>
        <end position="879"/>
    </location>
</feature>
<dbReference type="Pfam" id="PF23221">
    <property type="entry name" value="HEAT_MROH2B_1st"/>
    <property type="match status" value="1"/>
</dbReference>
<dbReference type="InterPro" id="IPR055406">
    <property type="entry name" value="HEAT_Maestro"/>
</dbReference>
<dbReference type="Pfam" id="PF23227">
    <property type="entry name" value="HEAT_MROH2B_C"/>
    <property type="match status" value="1"/>
</dbReference>
<dbReference type="PANTHER" id="PTHR23120">
    <property type="entry name" value="MAESTRO-RELATED HEAT DOMAIN-CONTAINING"/>
    <property type="match status" value="1"/>
</dbReference>
<protein>
    <recommendedName>
        <fullName evidence="8">Maestro heat-like repeat-containing protein family member 1</fullName>
    </recommendedName>
</protein>
<evidence type="ECO:0008006" key="8">
    <source>
        <dbReference type="Google" id="ProtNLM"/>
    </source>
</evidence>
<dbReference type="InterPro" id="IPR045206">
    <property type="entry name" value="Maestro_heat-like_prot"/>
</dbReference>
<evidence type="ECO:0000256" key="1">
    <source>
        <dbReference type="ARBA" id="ARBA00022737"/>
    </source>
</evidence>
<sequence length="1593" mass="176067">MEEIKPPFVVVLETLLDTSGDAENIVREAVCKALQKLAKERTDEVVLKICLYKEKKGRLSPNHNMVLLNVLESVAQDNKNKLSEEMVSKLIDFSVEEMLKTENSQMTQGVLSSILIAIGTNHCREVLSALIPKIQPGCDPNPHLLMTLGHLSCANVSQCVPIIKVAFNIMIPMMPSTRNEQLRIALAFVIGKFCESLEEYLSISEAERDPAVTAQTFSEEIISAYNVIANSWVQAKEVKVTESAICCLGPLFNLLPEEKAALATSRAVTCLLNAYRRPCIQHHLITSCLATVLSTAPPSAIIPVLDQVLHSLGNMVIVPPDYSLPHTVKQHSEVLRCYDHIGKHFTERLTDLLLKQMKLGSEKEKIECLIVTAHLISGSDKILENRLYEIIPAMNILLSDSSVKVKKALVKAIVALFCKRSHSEGPYHVGNSNEAFIEFLVKNSVLSQTSTLQIPDYIELSNICTATIHLLSSTVDNLRPCLWNTLLTLMMNQAFDQAIPTITKALAQIAPKTNPEEVVPKDGGPSPSLETVLCRSFAFLGSPLNNNRGVSILQFLQHFSRYLSPHISDLWAHKLPQLITYLQVSEWNESEWDSLLLEVINNTVTTISCHESSWPVEMSRRLTSLLATTQPGDEENVLLCTLAITTAVIEDKQHVAEDLETILLRFKAGSNIKICARAIGILSSAHLDMVLARLETIAQTELNRRNSRLLGLMKDTKVDAEIEKCREVLLECYAAIAQRCPLMELFPKLETLTQWILSQIIVAKEGTCREAALDAIYNCGESLVRNKNNGSKHTLKNRTNILNIVLQQIHQNKPDPLSIRVITVYVKLPPPLIDSCRTHILKICFDRVLCQDPPNNGYDHATAVQTIKQLGELVEELLLEDVSPDRLDEITTMLESWVRHRNPQQRQAGITILRTALLAYYHHMKIGYQNPSTLNQCGDLIGTLVVRFFDSNEAVGKMAAHSAGIVLAIANVYEGHSHDPAVEKIFDNLPEENTASHVAKILCSRLPHAQIHKLTARLLDGLTDFDQSACSNASDVLANVFTLKGAELFHYVNDILGSLLLQLFNVGNHPSNGVNAVTALAKHHPKLVMNILLKQSLPLHMSLSDCWRQLAADQQLSLYALEHLLQILQSSELYQEESSKNVNRPKVAAFQPLSATCALSEMVESELIAELLRANLAQLLPSLMTILAAFIGTSPPVLAASPNKSTLVITNRDAFKIVPNKVVKECLERVLQAVGCESGAKALSSTPQLTHIDALVSIIPQLTVSICQTFPTLLPTLMVVLNQYAATTCEPQRIIITAFYAECLAVQCSTGGEASLVDSLVASLESAATAPDHNVRAIALRGLRYTAQLPPIEREKHMSSVLTSLLEGLEDSTHSKVSLESMLSLSSLVPALSEDTVARIQLPLALRLKPFFEKEEIGLRSGSLRLFGQLYCKERPGQSGYREHLEASLVCLLLHLSEPEPSVVKACKYSLREAAPVLGAKKVCSMFQDHLIDDANLQYEQFVTVLVKSIVEELDHLSLNMFTTCVTYMKSNWPSVRGNAALLAGLLYLNLSESKRKEISLEPVSTKLLLLTNDTNPEVRAKAIQAIALLFSI</sequence>
<feature type="domain" description="Maestro-like HEAT-repeats" evidence="2">
    <location>
        <begin position="911"/>
        <end position="1117"/>
    </location>
</feature>
<evidence type="ECO:0000313" key="6">
    <source>
        <dbReference type="EMBL" id="CAH1388704.1"/>
    </source>
</evidence>
<dbReference type="Pfam" id="PF21047">
    <property type="entry name" value="HEAT_Maestro"/>
    <property type="match status" value="1"/>
</dbReference>
<feature type="domain" description="Maestro/Maestro-like HEAT-repeats" evidence="5">
    <location>
        <begin position="1320"/>
        <end position="1590"/>
    </location>
</feature>
<dbReference type="InterPro" id="IPR048465">
    <property type="entry name" value="Maestro-like_HEAT"/>
</dbReference>
<dbReference type="OrthoDB" id="1884734at2759"/>
<evidence type="ECO:0000259" key="5">
    <source>
        <dbReference type="Pfam" id="PF23227"/>
    </source>
</evidence>
<dbReference type="PANTHER" id="PTHR23120:SF0">
    <property type="entry name" value="MAESTRO HEAT-LIKE REPEAT FAMILY MEMBER 1"/>
    <property type="match status" value="1"/>
</dbReference>
<evidence type="ECO:0000259" key="2">
    <source>
        <dbReference type="Pfam" id="PF21047"/>
    </source>
</evidence>
<accession>A0A9P0DVK3</accession>
<dbReference type="Gene3D" id="1.25.10.10">
    <property type="entry name" value="Leucine-rich Repeat Variant"/>
    <property type="match status" value="4"/>
</dbReference>
<gene>
    <name evidence="6" type="ORF">NEZAVI_LOCUS267</name>
</gene>
<dbReference type="InterPro" id="IPR055408">
    <property type="entry name" value="HEAT_MROH2B-like"/>
</dbReference>
<feature type="domain" description="MROH2B-like N-terminal HEAT-repeats" evidence="4">
    <location>
        <begin position="34"/>
        <end position="252"/>
    </location>
</feature>
<evidence type="ECO:0000313" key="7">
    <source>
        <dbReference type="Proteomes" id="UP001152798"/>
    </source>
</evidence>
<proteinExistence type="predicted"/>
<dbReference type="InterPro" id="IPR016024">
    <property type="entry name" value="ARM-type_fold"/>
</dbReference>
<dbReference type="GO" id="GO:0005737">
    <property type="term" value="C:cytoplasm"/>
    <property type="evidence" value="ECO:0007669"/>
    <property type="project" value="TreeGrafter"/>
</dbReference>
<evidence type="ECO:0000259" key="4">
    <source>
        <dbReference type="Pfam" id="PF23221"/>
    </source>
</evidence>
<dbReference type="SUPFAM" id="SSF48371">
    <property type="entry name" value="ARM repeat"/>
    <property type="match status" value="3"/>
</dbReference>
<name>A0A9P0DVK3_NEZVI</name>
<dbReference type="Pfam" id="PF23210">
    <property type="entry name" value="HEAT_Maestro_2"/>
    <property type="match status" value="1"/>
</dbReference>
<dbReference type="InterPro" id="IPR056282">
    <property type="entry name" value="MROH2B-like_N_HEAT"/>
</dbReference>
<dbReference type="InterPro" id="IPR011989">
    <property type="entry name" value="ARM-like"/>
</dbReference>
<reference evidence="6" key="1">
    <citation type="submission" date="2022-01" db="EMBL/GenBank/DDBJ databases">
        <authorList>
            <person name="King R."/>
        </authorList>
    </citation>
    <scope>NUCLEOTIDE SEQUENCE</scope>
</reference>
<keyword evidence="1" id="KW-0677">Repeat</keyword>
<evidence type="ECO:0000259" key="3">
    <source>
        <dbReference type="Pfam" id="PF23210"/>
    </source>
</evidence>
<keyword evidence="7" id="KW-1185">Reference proteome</keyword>
<organism evidence="6 7">
    <name type="scientific">Nezara viridula</name>
    <name type="common">Southern green stink bug</name>
    <name type="synonym">Cimex viridulus</name>
    <dbReference type="NCBI Taxonomy" id="85310"/>
    <lineage>
        <taxon>Eukaryota</taxon>
        <taxon>Metazoa</taxon>
        <taxon>Ecdysozoa</taxon>
        <taxon>Arthropoda</taxon>
        <taxon>Hexapoda</taxon>
        <taxon>Insecta</taxon>
        <taxon>Pterygota</taxon>
        <taxon>Neoptera</taxon>
        <taxon>Paraneoptera</taxon>
        <taxon>Hemiptera</taxon>
        <taxon>Heteroptera</taxon>
        <taxon>Panheteroptera</taxon>
        <taxon>Pentatomomorpha</taxon>
        <taxon>Pentatomoidea</taxon>
        <taxon>Pentatomidae</taxon>
        <taxon>Pentatominae</taxon>
        <taxon>Nezara</taxon>
    </lineage>
</organism>
<dbReference type="EMBL" id="OV725077">
    <property type="protein sequence ID" value="CAH1388704.1"/>
    <property type="molecule type" value="Genomic_DNA"/>
</dbReference>
<dbReference type="Proteomes" id="UP001152798">
    <property type="component" value="Chromosome 1"/>
</dbReference>